<keyword evidence="3 5" id="KW-1133">Transmembrane helix</keyword>
<dbReference type="InterPro" id="IPR036938">
    <property type="entry name" value="PAP2/HPO_sf"/>
</dbReference>
<dbReference type="GO" id="GO:0070916">
    <property type="term" value="C:inositol phosphoceramide synthase complex"/>
    <property type="evidence" value="ECO:0000318"/>
    <property type="project" value="GO_Central"/>
</dbReference>
<keyword evidence="8" id="KW-1185">Reference proteome</keyword>
<feature type="transmembrane region" description="Helical" evidence="5">
    <location>
        <begin position="196"/>
        <end position="215"/>
    </location>
</feature>
<feature type="transmembrane region" description="Helical" evidence="5">
    <location>
        <begin position="280"/>
        <end position="303"/>
    </location>
</feature>
<evidence type="ECO:0000313" key="8">
    <source>
        <dbReference type="Proteomes" id="UP000000591"/>
    </source>
</evidence>
<dbReference type="HOGENOM" id="CLU_030747_2_0_1"/>
<dbReference type="EMBL" id="AE016815">
    <property type="protein sequence ID" value="AAS50774.2"/>
    <property type="molecule type" value="Genomic_DNA"/>
</dbReference>
<dbReference type="InParanoid" id="Q75DL4"/>
<evidence type="ECO:0000256" key="1">
    <source>
        <dbReference type="ARBA" id="ARBA00004141"/>
    </source>
</evidence>
<dbReference type="GO" id="GO:0045140">
    <property type="term" value="F:inositol phosphoceramide synthase activity"/>
    <property type="evidence" value="ECO:0007669"/>
    <property type="project" value="EnsemblFungi"/>
</dbReference>
<protein>
    <submittedName>
        <fullName evidence="7">ABR004Cp</fullName>
    </submittedName>
</protein>
<dbReference type="GeneID" id="4619042"/>
<dbReference type="CDD" id="cd03386">
    <property type="entry name" value="PAP2_Aur1_like"/>
    <property type="match status" value="1"/>
</dbReference>
<dbReference type="KEGG" id="ago:AGOS_ABR004C"/>
<accession>Q75DL4</accession>
<dbReference type="InterPro" id="IPR000326">
    <property type="entry name" value="PAP2/HPO"/>
</dbReference>
<dbReference type="PANTHER" id="PTHR31310">
    <property type="match status" value="1"/>
</dbReference>
<feature type="transmembrane region" description="Helical" evidence="5">
    <location>
        <begin position="167"/>
        <end position="189"/>
    </location>
</feature>
<evidence type="ECO:0000256" key="2">
    <source>
        <dbReference type="ARBA" id="ARBA00022692"/>
    </source>
</evidence>
<dbReference type="SMART" id="SM00014">
    <property type="entry name" value="acidPPc"/>
    <property type="match status" value="1"/>
</dbReference>
<evidence type="ECO:0000256" key="3">
    <source>
        <dbReference type="ARBA" id="ARBA00022989"/>
    </source>
</evidence>
<dbReference type="FunCoup" id="Q75DL4">
    <property type="interactions" value="64"/>
</dbReference>
<feature type="transmembrane region" description="Helical" evidence="5">
    <location>
        <begin position="106"/>
        <end position="125"/>
    </location>
</feature>
<keyword evidence="4 5" id="KW-0472">Membrane</keyword>
<dbReference type="Proteomes" id="UP000000591">
    <property type="component" value="Chromosome II"/>
</dbReference>
<name>Q75DL4_EREGS</name>
<dbReference type="InterPro" id="IPR026841">
    <property type="entry name" value="Aur1/Ipt1"/>
</dbReference>
<dbReference type="Gene3D" id="1.20.144.10">
    <property type="entry name" value="Phosphatidic acid phosphatase type 2/haloperoxidase"/>
    <property type="match status" value="1"/>
</dbReference>
<dbReference type="Pfam" id="PF14378">
    <property type="entry name" value="PAP2_3"/>
    <property type="match status" value="1"/>
</dbReference>
<evidence type="ECO:0000259" key="6">
    <source>
        <dbReference type="SMART" id="SM00014"/>
    </source>
</evidence>
<feature type="domain" description="Phosphatidic acid phosphatase type 2/haloperoxidase" evidence="6">
    <location>
        <begin position="194"/>
        <end position="331"/>
    </location>
</feature>
<organism evidence="7 8">
    <name type="scientific">Eremothecium gossypii (strain ATCC 10895 / CBS 109.51 / FGSC 9923 / NRRL Y-1056)</name>
    <name type="common">Yeast</name>
    <name type="synonym">Ashbya gossypii</name>
    <dbReference type="NCBI Taxonomy" id="284811"/>
    <lineage>
        <taxon>Eukaryota</taxon>
        <taxon>Fungi</taxon>
        <taxon>Dikarya</taxon>
        <taxon>Ascomycota</taxon>
        <taxon>Saccharomycotina</taxon>
        <taxon>Saccharomycetes</taxon>
        <taxon>Saccharomycetales</taxon>
        <taxon>Saccharomycetaceae</taxon>
        <taxon>Eremothecium</taxon>
    </lineage>
</organism>
<dbReference type="GO" id="GO:0006676">
    <property type="term" value="P:mannosyl diphosphorylinositol ceramide metabolic process"/>
    <property type="evidence" value="ECO:0000318"/>
    <property type="project" value="GO_Central"/>
</dbReference>
<dbReference type="OrthoDB" id="5784at2759"/>
<sequence length="439" mass="49470">MKTVVLTAQQADTVDSRMPNWFERVFLAQKPPGSRLANLETSFDANLSIKRLKNHQFTLKEVCHYGFLGAVLFFVFIANPAPWLLKGCVSMLFLALFLMPATGQFFFHALPIFTWLALYFTSASFGSTYRPPITVKVLPAIETIMYGDNLSDVLAASTNKCLDILAWLPYGILHFGAPFVVAAILFIFAPPTTLRGYAFAFGYINLFGVIIQNFFPAAPPWYKNLYGLSAAHYGMKGSPGGLSRIDEYLGIDLYTTAFSNSAVIFGAFPSLHSGCATMEALFLAHVFPRLRLLFVFYVCWLWWSTMYLTHHYFVDLMAGSILSYVIFQYTKYCHLPIVHPEYFTRWSYAEIKTFDIIQSDPLYHDSSDVEALPLAPLDTDFNFTFEMSSVDEVATPTPSIFDEGAPGSASRSSANSIEVPDAEPFRANFVNKMYRQRYD</sequence>
<dbReference type="eggNOG" id="ENOG502QPQM">
    <property type="taxonomic scope" value="Eukaryota"/>
</dbReference>
<gene>
    <name evidence="7" type="ORF">AGOS_ABR004C</name>
</gene>
<reference evidence="8" key="2">
    <citation type="journal article" date="2013" name="G3 (Bethesda)">
        <title>Genomes of Ashbya fungi isolated from insects reveal four mating-type loci, numerous translocations, lack of transposons, and distinct gene duplications.</title>
        <authorList>
            <person name="Dietrich F.S."/>
            <person name="Voegeli S."/>
            <person name="Kuo S."/>
            <person name="Philippsen P."/>
        </authorList>
    </citation>
    <scope>GENOME REANNOTATION</scope>
    <source>
        <strain evidence="8">ATCC 10895 / CBS 109.51 / FGSC 9923 / NRRL Y-1056</strain>
    </source>
</reference>
<dbReference type="PANTHER" id="PTHR31310:SF11">
    <property type="entry name" value="INOSITOL PHOSPHORYLCERAMIDE SYNTHASE CATALYTIC SUBUNIT AUR1"/>
    <property type="match status" value="1"/>
</dbReference>
<dbReference type="InterPro" id="IPR052185">
    <property type="entry name" value="IPC_Synthase-Related"/>
</dbReference>
<dbReference type="SUPFAM" id="SSF48317">
    <property type="entry name" value="Acid phosphatase/Vanadium-dependent haloperoxidase"/>
    <property type="match status" value="1"/>
</dbReference>
<evidence type="ECO:0000313" key="7">
    <source>
        <dbReference type="EMBL" id="AAS50774.2"/>
    </source>
</evidence>
<comment type="subcellular location">
    <subcellularLocation>
        <location evidence="1">Membrane</location>
        <topology evidence="1">Multi-pass membrane protein</topology>
    </subcellularLocation>
</comment>
<dbReference type="AlphaFoldDB" id="Q75DL4"/>
<dbReference type="GO" id="GO:0030148">
    <property type="term" value="P:sphingolipid biosynthetic process"/>
    <property type="evidence" value="ECO:0000318"/>
    <property type="project" value="GO_Central"/>
</dbReference>
<proteinExistence type="predicted"/>
<evidence type="ECO:0000256" key="5">
    <source>
        <dbReference type="SAM" id="Phobius"/>
    </source>
</evidence>
<dbReference type="GO" id="GO:0016020">
    <property type="term" value="C:membrane"/>
    <property type="evidence" value="ECO:0007669"/>
    <property type="project" value="UniProtKB-SubCell"/>
</dbReference>
<keyword evidence="2 5" id="KW-0812">Transmembrane</keyword>
<dbReference type="STRING" id="284811.Q75DL4"/>
<feature type="transmembrane region" description="Helical" evidence="5">
    <location>
        <begin position="57"/>
        <end position="77"/>
    </location>
</feature>
<evidence type="ECO:0000256" key="4">
    <source>
        <dbReference type="ARBA" id="ARBA00023136"/>
    </source>
</evidence>
<dbReference type="RefSeq" id="NP_982950.2">
    <property type="nucleotide sequence ID" value="NM_208303.2"/>
</dbReference>
<reference evidence="7 8" key="1">
    <citation type="journal article" date="2004" name="Science">
        <title>The Ashbya gossypii genome as a tool for mapping the ancient Saccharomyces cerevisiae genome.</title>
        <authorList>
            <person name="Dietrich F.S."/>
            <person name="Voegeli S."/>
            <person name="Brachat S."/>
            <person name="Lerch A."/>
            <person name="Gates K."/>
            <person name="Steiner S."/>
            <person name="Mohr C."/>
            <person name="Pohlmann R."/>
            <person name="Luedi P."/>
            <person name="Choi S."/>
            <person name="Wing R.A."/>
            <person name="Flavier A."/>
            <person name="Gaffney T.D."/>
            <person name="Philippsen P."/>
        </authorList>
    </citation>
    <scope>NUCLEOTIDE SEQUENCE [LARGE SCALE GENOMIC DNA]</scope>
    <source>
        <strain evidence="8">ATCC 10895 / CBS 109.51 / FGSC 9923 / NRRL Y-1056</strain>
    </source>
</reference>
<dbReference type="OMA" id="WSIYDAQ"/>